<dbReference type="CDD" id="cd16926">
    <property type="entry name" value="HATPase_MutL-MLH-PMS-like"/>
    <property type="match status" value="1"/>
</dbReference>
<sequence length="662" mass="75779">MARINILDAQTSNKIAAGEVVERPVSVVKELVENSLDAEAKNITIEIQEGGQKLIRVIDDGYGIHIEDLKKAFTPHGTSKISCVDDIFSINTLGFRGEALPSIASVSKVNIKSKYKECSIGKELILNTGEEVSFLDSPISKGTQMEVRDLFFNIPARLKFLKTTTREGSLIVDLVNKLALANPDVSFKLFNNNKKSVNTYGNGNLLDTIRSVYDKKTSENITYFEEHKDTISVYGYIGNETLARGSRNNEIMFVNKRYIKNKAINVAVENAFKSFNVTNKFPFYIMFIEIYPELIDVNIHPTKSEIRFKDERFVFKTVFDAIHTALRKSIEGEFNIEEEETPFKINKFEVNQLSLDSEIDKLNSLKEIISKSNYEKTNKQPNDLSYYNSVKKDDYFSDEQNLEKNIENSNIIKENLENVILSDNALEECSPISLYDTNKDKENIIYDTKSRDSYELKESKQNTIFTKKAKFPKLKVIGQFNKTYIIAEYDSVMYLIDQHAAHEKVYFEKYKKSIEEAKVEIQPLVLPILLELTLDDFAYFIENKEVFKEAGFKAEEFGDDSVRISEVPYFLGKLNAKELFLSIINNLRNLGSGKTTEVKFNKIASLACKAAVKANDVLNVLEMEKLIDDLRYLDDPFNCPHGRPTIIKFTSYDLDKKFKRIL</sequence>
<dbReference type="Gene3D" id="3.30.1370.100">
    <property type="entry name" value="MutL, C-terminal domain, regulatory subdomain"/>
    <property type="match status" value="1"/>
</dbReference>
<dbReference type="InterPro" id="IPR020568">
    <property type="entry name" value="Ribosomal_Su5_D2-typ_SF"/>
</dbReference>
<dbReference type="InterPro" id="IPR002099">
    <property type="entry name" value="MutL/Mlh/PMS"/>
</dbReference>
<dbReference type="Gene3D" id="3.30.565.10">
    <property type="entry name" value="Histidine kinase-like ATPase, C-terminal domain"/>
    <property type="match status" value="1"/>
</dbReference>
<dbReference type="PROSITE" id="PS00058">
    <property type="entry name" value="DNA_MISMATCH_REPAIR_1"/>
    <property type="match status" value="1"/>
</dbReference>
<evidence type="ECO:0000256" key="4">
    <source>
        <dbReference type="HAMAP-Rule" id="MF_00149"/>
    </source>
</evidence>
<dbReference type="Pfam" id="PF08676">
    <property type="entry name" value="MutL_C"/>
    <property type="match status" value="1"/>
</dbReference>
<comment type="function">
    <text evidence="4">This protein is involved in the repair of mismatches in DNA. It is required for dam-dependent methyl-directed DNA mismatch repair. May act as a 'molecular matchmaker', a protein that promotes the formation of a stable complex between two or more DNA-binding proteins in an ATP-dependent manner without itself being part of a final effector complex.</text>
</comment>
<comment type="similarity">
    <text evidence="1 4">Belongs to the DNA mismatch repair MutL/HexB family.</text>
</comment>
<dbReference type="RefSeq" id="WP_055257507.1">
    <property type="nucleotide sequence ID" value="NZ_CABIXL010000002.1"/>
</dbReference>
<dbReference type="EMBL" id="CYZR01000002">
    <property type="protein sequence ID" value="CUN60320.1"/>
    <property type="molecule type" value="Genomic_DNA"/>
</dbReference>
<evidence type="ECO:0000256" key="1">
    <source>
        <dbReference type="ARBA" id="ARBA00006082"/>
    </source>
</evidence>
<dbReference type="Gene3D" id="3.30.230.10">
    <property type="match status" value="1"/>
</dbReference>
<gene>
    <name evidence="4 7" type="primary">mutL</name>
    <name evidence="7" type="ORF">ERS852473_00600</name>
</gene>
<feature type="domain" description="MutL C-terminal dimerisation" evidence="5">
    <location>
        <begin position="476"/>
        <end position="618"/>
    </location>
</feature>
<dbReference type="SUPFAM" id="SSF54211">
    <property type="entry name" value="Ribosomal protein S5 domain 2-like"/>
    <property type="match status" value="1"/>
</dbReference>
<dbReference type="InterPro" id="IPR014762">
    <property type="entry name" value="DNA_mismatch_repair_CS"/>
</dbReference>
<proteinExistence type="inferred from homology"/>
<dbReference type="SMART" id="SM00853">
    <property type="entry name" value="MutL_C"/>
    <property type="match status" value="1"/>
</dbReference>
<dbReference type="Pfam" id="PF01119">
    <property type="entry name" value="DNA_mis_repair"/>
    <property type="match status" value="1"/>
</dbReference>
<dbReference type="InterPro" id="IPR042121">
    <property type="entry name" value="MutL_C_regsub"/>
</dbReference>
<dbReference type="SUPFAM" id="SSF55874">
    <property type="entry name" value="ATPase domain of HSP90 chaperone/DNA topoisomerase II/histidine kinase"/>
    <property type="match status" value="1"/>
</dbReference>
<reference evidence="7 8" key="1">
    <citation type="submission" date="2015-09" db="EMBL/GenBank/DDBJ databases">
        <authorList>
            <consortium name="Pathogen Informatics"/>
        </authorList>
    </citation>
    <scope>NUCLEOTIDE SEQUENCE [LARGE SCALE GENOMIC DNA]</scope>
    <source>
        <strain evidence="7 8">2789STDY5834858</strain>
    </source>
</reference>
<evidence type="ECO:0000313" key="7">
    <source>
        <dbReference type="EMBL" id="CUN60320.1"/>
    </source>
</evidence>
<dbReference type="NCBIfam" id="TIGR00585">
    <property type="entry name" value="mutl"/>
    <property type="match status" value="1"/>
</dbReference>
<comment type="caution">
    <text evidence="7">The sequence shown here is derived from an EMBL/GenBank/DDBJ whole genome shotgun (WGS) entry which is preliminary data.</text>
</comment>
<accession>A0ABM9UN43</accession>
<dbReference type="CDD" id="cd00782">
    <property type="entry name" value="MutL_Trans"/>
    <property type="match status" value="1"/>
</dbReference>
<dbReference type="SMART" id="SM01340">
    <property type="entry name" value="DNA_mis_repair"/>
    <property type="match status" value="1"/>
</dbReference>
<dbReference type="InterPro" id="IPR020667">
    <property type="entry name" value="DNA_mismatch_repair_MutL"/>
</dbReference>
<dbReference type="InterPro" id="IPR014790">
    <property type="entry name" value="MutL_C"/>
</dbReference>
<dbReference type="PANTHER" id="PTHR10073">
    <property type="entry name" value="DNA MISMATCH REPAIR PROTEIN MLH, PMS, MUTL"/>
    <property type="match status" value="1"/>
</dbReference>
<dbReference type="HAMAP" id="MF_00149">
    <property type="entry name" value="DNA_mis_repair"/>
    <property type="match status" value="1"/>
</dbReference>
<evidence type="ECO:0000313" key="8">
    <source>
        <dbReference type="Proteomes" id="UP000095488"/>
    </source>
</evidence>
<name>A0ABM9UN43_SARVE</name>
<feature type="domain" description="DNA mismatch repair protein S5" evidence="6">
    <location>
        <begin position="209"/>
        <end position="327"/>
    </location>
</feature>
<dbReference type="InterPro" id="IPR013507">
    <property type="entry name" value="DNA_mismatch_S5_2-like"/>
</dbReference>
<keyword evidence="3 4" id="KW-0234">DNA repair</keyword>
<dbReference type="InterPro" id="IPR038973">
    <property type="entry name" value="MutL/Mlh/Pms-like"/>
</dbReference>
<protein>
    <recommendedName>
        <fullName evidence="4">DNA mismatch repair protein MutL</fullName>
    </recommendedName>
</protein>
<keyword evidence="8" id="KW-1185">Reference proteome</keyword>
<evidence type="ECO:0000259" key="5">
    <source>
        <dbReference type="SMART" id="SM00853"/>
    </source>
</evidence>
<dbReference type="Pfam" id="PF13589">
    <property type="entry name" value="HATPase_c_3"/>
    <property type="match status" value="1"/>
</dbReference>
<evidence type="ECO:0000256" key="3">
    <source>
        <dbReference type="ARBA" id="ARBA00023204"/>
    </source>
</evidence>
<dbReference type="PANTHER" id="PTHR10073:SF12">
    <property type="entry name" value="DNA MISMATCH REPAIR PROTEIN MLH1"/>
    <property type="match status" value="1"/>
</dbReference>
<keyword evidence="2 4" id="KW-0227">DNA damage</keyword>
<organism evidence="7 8">
    <name type="scientific">Sarcina ventriculi</name>
    <name type="common">Clostridium ventriculi</name>
    <dbReference type="NCBI Taxonomy" id="1267"/>
    <lineage>
        <taxon>Bacteria</taxon>
        <taxon>Bacillati</taxon>
        <taxon>Bacillota</taxon>
        <taxon>Clostridia</taxon>
        <taxon>Eubacteriales</taxon>
        <taxon>Clostridiaceae</taxon>
        <taxon>Sarcina</taxon>
    </lineage>
</organism>
<dbReference type="InterPro" id="IPR036890">
    <property type="entry name" value="HATPase_C_sf"/>
</dbReference>
<evidence type="ECO:0000259" key="6">
    <source>
        <dbReference type="SMART" id="SM01340"/>
    </source>
</evidence>
<dbReference type="Gene3D" id="3.30.1540.20">
    <property type="entry name" value="MutL, C-terminal domain, dimerisation subdomain"/>
    <property type="match status" value="1"/>
</dbReference>
<dbReference type="InterPro" id="IPR037198">
    <property type="entry name" value="MutL_C_sf"/>
</dbReference>
<dbReference type="SUPFAM" id="SSF118116">
    <property type="entry name" value="DNA mismatch repair protein MutL"/>
    <property type="match status" value="1"/>
</dbReference>
<evidence type="ECO:0000256" key="2">
    <source>
        <dbReference type="ARBA" id="ARBA00022763"/>
    </source>
</evidence>
<dbReference type="InterPro" id="IPR042120">
    <property type="entry name" value="MutL_C_dimsub"/>
</dbReference>
<dbReference type="InterPro" id="IPR014721">
    <property type="entry name" value="Ribsml_uS5_D2-typ_fold_subgr"/>
</dbReference>
<dbReference type="Proteomes" id="UP000095488">
    <property type="component" value="Unassembled WGS sequence"/>
</dbReference>